<dbReference type="Proteomes" id="UP000639772">
    <property type="component" value="Chromosome 1"/>
</dbReference>
<dbReference type="Pfam" id="PF04607">
    <property type="entry name" value="RelA_SpoT"/>
    <property type="match status" value="1"/>
</dbReference>
<dbReference type="PROSITE" id="PS51880">
    <property type="entry name" value="TGS"/>
    <property type="match status" value="1"/>
</dbReference>
<dbReference type="CDD" id="cd02116">
    <property type="entry name" value="ACT"/>
    <property type="match status" value="1"/>
</dbReference>
<comment type="similarity">
    <text evidence="1">Belongs to the RelA/SpoT family.</text>
</comment>
<evidence type="ECO:0000313" key="6">
    <source>
        <dbReference type="EMBL" id="KAG0501085.1"/>
    </source>
</evidence>
<dbReference type="AlphaFoldDB" id="A0A835VL48"/>
<organism evidence="6 7">
    <name type="scientific">Vanilla planifolia</name>
    <name type="common">Vanilla</name>
    <dbReference type="NCBI Taxonomy" id="51239"/>
    <lineage>
        <taxon>Eukaryota</taxon>
        <taxon>Viridiplantae</taxon>
        <taxon>Streptophyta</taxon>
        <taxon>Embryophyta</taxon>
        <taxon>Tracheophyta</taxon>
        <taxon>Spermatophyta</taxon>
        <taxon>Magnoliopsida</taxon>
        <taxon>Liliopsida</taxon>
        <taxon>Asparagales</taxon>
        <taxon>Orchidaceae</taxon>
        <taxon>Vanilloideae</taxon>
        <taxon>Vanilleae</taxon>
        <taxon>Vanilla</taxon>
    </lineage>
</organism>
<dbReference type="InterPro" id="IPR043519">
    <property type="entry name" value="NT_sf"/>
</dbReference>
<name>A0A835VL48_VANPL</name>
<sequence>MSFTLLNIMMTVGGSVTPWEMLSIYKQILKAKRSIKEVNQISQLCIIIKSKAHIGVNPLCSVQQICYHVLSLVHGIWTPIPRSMKDYIATPKPNGYQCLHTTVIPFLYESMFRLEVQVRTEEMDLIAERGIAAQYSGKGVASLMAGHVAFCARGSKGKSKYLNNADIALRVGWLNAIKEWQEEFVGNMSSREFVDIVRHDLLGNRVFVFTPKGEIKNLPEGSTATDYAYLIHSDIGNKMVAAKVNGILVSPMHVLSNAEVVEIITCNALPSKTAFERHWQWLQHAKTRGARHKIMKFLREQAALSASEITAETVKNFAADHEKEEHYDHKFSFQNDQKSIWEKLLASIDERPSIKKGGNDLVHVNRTLGIPKINGKRNKDLETIGIKINDNSMISGDGLKEVMANKDVMPDLECWKASKIALWHNLEGHSIQWLCVVCTDRRGMLAEVATALTAAGITICSCVAEVDRRKNMGVLLFHIESTYENLVNASSSFNGILGVLSWTAGCSWSNSTGDHSFEC</sequence>
<accession>A0A835VL48</accession>
<dbReference type="GO" id="GO:0015969">
    <property type="term" value="P:guanosine tetraphosphate metabolic process"/>
    <property type="evidence" value="ECO:0007669"/>
    <property type="project" value="InterPro"/>
</dbReference>
<dbReference type="EMBL" id="JADCNM010000001">
    <property type="protein sequence ID" value="KAG0501085.1"/>
    <property type="molecule type" value="Genomic_DNA"/>
</dbReference>
<dbReference type="PANTHER" id="PTHR43061:SF1">
    <property type="entry name" value="GTP DIPHOSPHOKINASE RSH1, CHLOROPLASTIC-RELATED"/>
    <property type="match status" value="1"/>
</dbReference>
<evidence type="ECO:0000313" key="7">
    <source>
        <dbReference type="Proteomes" id="UP000639772"/>
    </source>
</evidence>
<dbReference type="InterPro" id="IPR012675">
    <property type="entry name" value="Beta-grasp_dom_sf"/>
</dbReference>
<evidence type="ECO:0000256" key="4">
    <source>
        <dbReference type="ARBA" id="ARBA00082153"/>
    </source>
</evidence>
<dbReference type="SUPFAM" id="SSF55021">
    <property type="entry name" value="ACT-like"/>
    <property type="match status" value="1"/>
</dbReference>
<dbReference type="SUPFAM" id="SSF81271">
    <property type="entry name" value="TGS-like"/>
    <property type="match status" value="1"/>
</dbReference>
<protein>
    <recommendedName>
        <fullName evidence="2">Putative GTP diphosphokinase RSH1, chloroplastic</fullName>
    </recommendedName>
    <alternativeName>
        <fullName evidence="3">RelA/SpoT homolog 1</fullName>
    </alternativeName>
    <alternativeName>
        <fullName evidence="4">ppGpp synthetase RSH1</fullName>
    </alternativeName>
</protein>
<evidence type="ECO:0000256" key="2">
    <source>
        <dbReference type="ARBA" id="ARBA00070102"/>
    </source>
</evidence>
<dbReference type="CDD" id="cd01668">
    <property type="entry name" value="TGS_RSH"/>
    <property type="match status" value="1"/>
</dbReference>
<reference evidence="6 7" key="1">
    <citation type="journal article" date="2020" name="Nat. Food">
        <title>A phased Vanilla planifolia genome enables genetic improvement of flavour and production.</title>
        <authorList>
            <person name="Hasing T."/>
            <person name="Tang H."/>
            <person name="Brym M."/>
            <person name="Khazi F."/>
            <person name="Huang T."/>
            <person name="Chambers A.H."/>
        </authorList>
    </citation>
    <scope>NUCLEOTIDE SEQUENCE [LARGE SCALE GENOMIC DNA]</scope>
    <source>
        <tissue evidence="6">Leaf</tissue>
    </source>
</reference>
<dbReference type="SUPFAM" id="SSF81301">
    <property type="entry name" value="Nucleotidyltransferase"/>
    <property type="match status" value="1"/>
</dbReference>
<dbReference type="FunFam" id="3.10.20.30:FF:000002">
    <property type="entry name" value="GTP pyrophosphokinase (RelA/SpoT)"/>
    <property type="match status" value="1"/>
</dbReference>
<dbReference type="OrthoDB" id="430679at2759"/>
<dbReference type="InterPro" id="IPR004095">
    <property type="entry name" value="TGS"/>
</dbReference>
<comment type="caution">
    <text evidence="6">The sequence shown here is derived from an EMBL/GenBank/DDBJ whole genome shotgun (WGS) entry which is preliminary data.</text>
</comment>
<dbReference type="Gene3D" id="3.10.20.30">
    <property type="match status" value="1"/>
</dbReference>
<dbReference type="InterPro" id="IPR007685">
    <property type="entry name" value="RelA_SpoT"/>
</dbReference>
<dbReference type="Pfam" id="PF02824">
    <property type="entry name" value="TGS"/>
    <property type="match status" value="1"/>
</dbReference>
<dbReference type="InterPro" id="IPR045865">
    <property type="entry name" value="ACT-like_dom_sf"/>
</dbReference>
<dbReference type="PANTHER" id="PTHR43061">
    <property type="entry name" value="GTP DIPHOSPHOKINASE RSH1, CHLOROPLASTIC-RELATED"/>
    <property type="match status" value="1"/>
</dbReference>
<dbReference type="CDD" id="cd05399">
    <property type="entry name" value="NT_Rel-Spo_like"/>
    <property type="match status" value="1"/>
</dbReference>
<evidence type="ECO:0000256" key="1">
    <source>
        <dbReference type="ARBA" id="ARBA00007476"/>
    </source>
</evidence>
<dbReference type="InterPro" id="IPR033655">
    <property type="entry name" value="TGS_RelA/SpoT"/>
</dbReference>
<evidence type="ECO:0000259" key="5">
    <source>
        <dbReference type="PROSITE" id="PS51880"/>
    </source>
</evidence>
<dbReference type="SMART" id="SM00954">
    <property type="entry name" value="RelA_SpoT"/>
    <property type="match status" value="1"/>
</dbReference>
<evidence type="ECO:0000256" key="3">
    <source>
        <dbReference type="ARBA" id="ARBA00075768"/>
    </source>
</evidence>
<feature type="domain" description="TGS" evidence="5">
    <location>
        <begin position="204"/>
        <end position="265"/>
    </location>
</feature>
<proteinExistence type="inferred from homology"/>
<dbReference type="Gene3D" id="3.30.460.10">
    <property type="entry name" value="Beta Polymerase, domain 2"/>
    <property type="match status" value="1"/>
</dbReference>
<gene>
    <name evidence="6" type="ORF">HPP92_001157</name>
</gene>
<dbReference type="InterPro" id="IPR012676">
    <property type="entry name" value="TGS-like"/>
</dbReference>